<feature type="compositionally biased region" description="Basic residues" evidence="1">
    <location>
        <begin position="50"/>
        <end position="60"/>
    </location>
</feature>
<evidence type="ECO:0000313" key="4">
    <source>
        <dbReference type="Proteomes" id="UP000332933"/>
    </source>
</evidence>
<reference evidence="3 4" key="1">
    <citation type="submission" date="2019-03" db="EMBL/GenBank/DDBJ databases">
        <authorList>
            <person name="Gaulin E."/>
            <person name="Dumas B."/>
        </authorList>
    </citation>
    <scope>NUCLEOTIDE SEQUENCE [LARGE SCALE GENOMIC DNA]</scope>
    <source>
        <strain evidence="3">CBS 568.67</strain>
    </source>
</reference>
<keyword evidence="4" id="KW-1185">Reference proteome</keyword>
<dbReference type="Proteomes" id="UP000332933">
    <property type="component" value="Unassembled WGS sequence"/>
</dbReference>
<name>A0A485LC89_9STRA</name>
<feature type="region of interest" description="Disordered" evidence="1">
    <location>
        <begin position="113"/>
        <end position="134"/>
    </location>
</feature>
<evidence type="ECO:0000313" key="2">
    <source>
        <dbReference type="EMBL" id="KAF0690047.1"/>
    </source>
</evidence>
<accession>A0A485LC89</accession>
<feature type="compositionally biased region" description="Basic residues" evidence="1">
    <location>
        <begin position="117"/>
        <end position="134"/>
    </location>
</feature>
<feature type="region of interest" description="Disordered" evidence="1">
    <location>
        <begin position="1"/>
        <end position="80"/>
    </location>
</feature>
<proteinExistence type="predicted"/>
<gene>
    <name evidence="3" type="primary">Aste57867_18556</name>
    <name evidence="2" type="ORF">As57867_018494</name>
    <name evidence="3" type="ORF">ASTE57867_18556</name>
</gene>
<dbReference type="EMBL" id="CAADRA010006417">
    <property type="protein sequence ID" value="VFT95292.1"/>
    <property type="molecule type" value="Genomic_DNA"/>
</dbReference>
<dbReference type="AlphaFoldDB" id="A0A485LC89"/>
<evidence type="ECO:0000256" key="1">
    <source>
        <dbReference type="SAM" id="MobiDB-lite"/>
    </source>
</evidence>
<feature type="compositionally biased region" description="Acidic residues" evidence="1">
    <location>
        <begin position="1"/>
        <end position="15"/>
    </location>
</feature>
<organism evidence="3 4">
    <name type="scientific">Aphanomyces stellatus</name>
    <dbReference type="NCBI Taxonomy" id="120398"/>
    <lineage>
        <taxon>Eukaryota</taxon>
        <taxon>Sar</taxon>
        <taxon>Stramenopiles</taxon>
        <taxon>Oomycota</taxon>
        <taxon>Saprolegniomycetes</taxon>
        <taxon>Saprolegniales</taxon>
        <taxon>Verrucalvaceae</taxon>
        <taxon>Aphanomyces</taxon>
    </lineage>
</organism>
<protein>
    <submittedName>
        <fullName evidence="3">Aste57867_18556 protein</fullName>
    </submittedName>
</protein>
<reference evidence="2" key="2">
    <citation type="submission" date="2019-06" db="EMBL/GenBank/DDBJ databases">
        <title>Genomics analysis of Aphanomyces spp. identifies a new class of oomycete effector associated with host adaptation.</title>
        <authorList>
            <person name="Gaulin E."/>
        </authorList>
    </citation>
    <scope>NUCLEOTIDE SEQUENCE</scope>
    <source>
        <strain evidence="2">CBS 578.67</strain>
    </source>
</reference>
<sequence>MMEEPIEVDTEDEVEVRDNNTSDNDSREDDDNETAEMTNDAAGDEEDVRPKKKAPKKRRYNDHSEYVRETKKEKEAEEREKREYFDYLENEALQEHLYLATIIKEQCLETAPMMTQTKKHSSTRRAGRRHRSKRRRFDIADSFTTDMSSCRSDTDDDIQIVKVVGRGSDLTHEEQLARRRERYHAKNAAIKEEIVEIMSPDPTTSHASKKRKLPTRPTQLKLRVFKQSFGHDEAISFELIPEEYEFLIADATRQKCPGHTAILATSTYPAAPVAAFDGKDTALCPRCHAMMFLRHCGHAITYAASTALQKP</sequence>
<dbReference type="EMBL" id="VJMH01006396">
    <property type="protein sequence ID" value="KAF0690047.1"/>
    <property type="molecule type" value="Genomic_DNA"/>
</dbReference>
<feature type="compositionally biased region" description="Basic and acidic residues" evidence="1">
    <location>
        <begin position="61"/>
        <end position="80"/>
    </location>
</feature>
<evidence type="ECO:0000313" key="3">
    <source>
        <dbReference type="EMBL" id="VFT95292.1"/>
    </source>
</evidence>
<dbReference type="OrthoDB" id="10622246at2759"/>